<dbReference type="SMART" id="SM00369">
    <property type="entry name" value="LRR_TYP"/>
    <property type="match status" value="4"/>
</dbReference>
<dbReference type="Gene3D" id="3.80.10.10">
    <property type="entry name" value="Ribonuclease Inhibitor"/>
    <property type="match status" value="2"/>
</dbReference>
<dbReference type="InterPro" id="IPR001611">
    <property type="entry name" value="Leu-rich_rpt"/>
</dbReference>
<evidence type="ECO:0000313" key="8">
    <source>
        <dbReference type="EMBL" id="KZT39219.1"/>
    </source>
</evidence>
<comment type="subcellular location">
    <subcellularLocation>
        <location evidence="1">Nucleus</location>
    </subcellularLocation>
</comment>
<keyword evidence="3" id="KW-0677">Repeat</keyword>
<dbReference type="InterPro" id="IPR036859">
    <property type="entry name" value="CAP-Gly_dom_sf"/>
</dbReference>
<keyword evidence="4" id="KW-0539">Nucleus</keyword>
<evidence type="ECO:0000256" key="2">
    <source>
        <dbReference type="ARBA" id="ARBA00022614"/>
    </source>
</evidence>
<dbReference type="PANTHER" id="PTHR10552">
    <property type="entry name" value="U2 SMALL NUCLEAR RIBONUCLEOPROTEIN A"/>
    <property type="match status" value="1"/>
</dbReference>
<dbReference type="Pfam" id="PF14580">
    <property type="entry name" value="LRR_9"/>
    <property type="match status" value="1"/>
</dbReference>
<dbReference type="Proteomes" id="UP000076798">
    <property type="component" value="Unassembled WGS sequence"/>
</dbReference>
<dbReference type="InterPro" id="IPR000938">
    <property type="entry name" value="CAP-Gly_domain"/>
</dbReference>
<name>A0A166E559_9AGAM</name>
<keyword evidence="9" id="KW-1185">Reference proteome</keyword>
<dbReference type="InterPro" id="IPR003591">
    <property type="entry name" value="Leu-rich_rpt_typical-subtyp"/>
</dbReference>
<evidence type="ECO:0000259" key="7">
    <source>
        <dbReference type="PROSITE" id="PS50245"/>
    </source>
</evidence>
<dbReference type="InterPro" id="IPR032675">
    <property type="entry name" value="LRR_dom_sf"/>
</dbReference>
<proteinExistence type="inferred from homology"/>
<evidence type="ECO:0000256" key="6">
    <source>
        <dbReference type="ARBA" id="ARBA00024238"/>
    </source>
</evidence>
<dbReference type="SMART" id="SM01052">
    <property type="entry name" value="CAP_GLY"/>
    <property type="match status" value="1"/>
</dbReference>
<evidence type="ECO:0000256" key="5">
    <source>
        <dbReference type="ARBA" id="ARBA00024196"/>
    </source>
</evidence>
<keyword evidence="2" id="KW-0433">Leucine-rich repeat</keyword>
<dbReference type="SUPFAM" id="SSF52058">
    <property type="entry name" value="L domain-like"/>
    <property type="match status" value="1"/>
</dbReference>
<dbReference type="Pfam" id="PF01302">
    <property type="entry name" value="CAP_GLY"/>
    <property type="match status" value="1"/>
</dbReference>
<dbReference type="SUPFAM" id="SSF74924">
    <property type="entry name" value="Cap-Gly domain"/>
    <property type="match status" value="1"/>
</dbReference>
<evidence type="ECO:0000256" key="1">
    <source>
        <dbReference type="ARBA" id="ARBA00004123"/>
    </source>
</evidence>
<evidence type="ECO:0000256" key="3">
    <source>
        <dbReference type="ARBA" id="ARBA00022737"/>
    </source>
</evidence>
<comment type="similarity">
    <text evidence="5">Belongs to the U2 small nuclear ribonucleoprotein A family.</text>
</comment>
<dbReference type="Gene3D" id="2.30.30.190">
    <property type="entry name" value="CAP Gly-rich-like domain"/>
    <property type="match status" value="1"/>
</dbReference>
<dbReference type="PROSITE" id="PS51450">
    <property type="entry name" value="LRR"/>
    <property type="match status" value="1"/>
</dbReference>
<dbReference type="GO" id="GO:0000398">
    <property type="term" value="P:mRNA splicing, via spliceosome"/>
    <property type="evidence" value="ECO:0007669"/>
    <property type="project" value="InterPro"/>
</dbReference>
<dbReference type="STRING" id="1314776.A0A166E559"/>
<feature type="non-terminal residue" evidence="8">
    <location>
        <position position="1"/>
    </location>
</feature>
<dbReference type="GO" id="GO:0030620">
    <property type="term" value="F:U2 snRNA binding"/>
    <property type="evidence" value="ECO:0007669"/>
    <property type="project" value="InterPro"/>
</dbReference>
<reference evidence="8 9" key="1">
    <citation type="journal article" date="2016" name="Mol. Biol. Evol.">
        <title>Comparative Genomics of Early-Diverging Mushroom-Forming Fungi Provides Insights into the Origins of Lignocellulose Decay Capabilities.</title>
        <authorList>
            <person name="Nagy L.G."/>
            <person name="Riley R."/>
            <person name="Tritt A."/>
            <person name="Adam C."/>
            <person name="Daum C."/>
            <person name="Floudas D."/>
            <person name="Sun H."/>
            <person name="Yadav J.S."/>
            <person name="Pangilinan J."/>
            <person name="Larsson K.H."/>
            <person name="Matsuura K."/>
            <person name="Barry K."/>
            <person name="Labutti K."/>
            <person name="Kuo R."/>
            <person name="Ohm R.A."/>
            <person name="Bhattacharya S.S."/>
            <person name="Shirouzu T."/>
            <person name="Yoshinaga Y."/>
            <person name="Martin F.M."/>
            <person name="Grigoriev I.V."/>
            <person name="Hibbett D.S."/>
        </authorList>
    </citation>
    <scope>NUCLEOTIDE SEQUENCE [LARGE SCALE GENOMIC DNA]</scope>
    <source>
        <strain evidence="8 9">HHB10207 ss-3</strain>
    </source>
</reference>
<dbReference type="PROSITE" id="PS50245">
    <property type="entry name" value="CAP_GLY_2"/>
    <property type="match status" value="1"/>
</dbReference>
<dbReference type="AlphaFoldDB" id="A0A166E559"/>
<gene>
    <name evidence="8" type="ORF">SISSUDRAFT_1045831</name>
</gene>
<dbReference type="InterPro" id="IPR044640">
    <property type="entry name" value="RU2A"/>
</dbReference>
<protein>
    <recommendedName>
        <fullName evidence="6">U2 small nuclear ribonucleoprotein A'</fullName>
    </recommendedName>
</protein>
<evidence type="ECO:0000313" key="9">
    <source>
        <dbReference type="Proteomes" id="UP000076798"/>
    </source>
</evidence>
<dbReference type="EMBL" id="KV428049">
    <property type="protein sequence ID" value="KZT39219.1"/>
    <property type="molecule type" value="Genomic_DNA"/>
</dbReference>
<evidence type="ECO:0000256" key="4">
    <source>
        <dbReference type="ARBA" id="ARBA00023242"/>
    </source>
</evidence>
<accession>A0A166E559</accession>
<sequence>MVFDPLGARLNHNGFLGTVRYVGAVEGTTGTWLGVEWDDPARGKHSGKEYFTCQIPGSGSFIRNTPSINWGCTFLEALLSKYVELPHASESPETVILGSSNGAIAVEAVGLDKVRMKLSNVGTLREISLNMQNVATPGPSGEIAQTCPYVRGLDLSQSLIPSWEVIAAIAGQLHHLETLTLNSNRFQSLLGFSDSGTFSRVTELRLNNTLLGWHQLLTVLPDFPVLSALELGYNRLSCLSVPSDHALSFPSVQSINLDSNFLASLSELAIALGSFPQLERLLLTSNHFENIPLLPREQRDGIRQLKHLTLTNNRISKLSDFDSLNILCPELLSLNVSGNPVFEAPETKSSARQLIIARMTHLTSLNFSSISRQERKDSEVLYLSHVAQQSFENEDLRSIAYPRWRELCEEHGRPSGPRISVRNTLGSKLITLQVISTNSDPTLNVNLEVLKSSGNCDTIRVLPTMGFKAIRFKVLKTLKYTINTNHRIWLWLDRGFPPLIELDETSNDRDAEWLGLENGSILIVQVK</sequence>
<dbReference type="PANTHER" id="PTHR10552:SF6">
    <property type="entry name" value="U2 SMALL NUCLEAR RIBONUCLEOPROTEIN A"/>
    <property type="match status" value="1"/>
</dbReference>
<organism evidence="8 9">
    <name type="scientific">Sistotremastrum suecicum HHB10207 ss-3</name>
    <dbReference type="NCBI Taxonomy" id="1314776"/>
    <lineage>
        <taxon>Eukaryota</taxon>
        <taxon>Fungi</taxon>
        <taxon>Dikarya</taxon>
        <taxon>Basidiomycota</taxon>
        <taxon>Agaricomycotina</taxon>
        <taxon>Agaricomycetes</taxon>
        <taxon>Sistotremastrales</taxon>
        <taxon>Sistotremastraceae</taxon>
        <taxon>Sistotremastrum</taxon>
    </lineage>
</organism>
<dbReference type="OrthoDB" id="5273213at2759"/>
<dbReference type="GO" id="GO:0005634">
    <property type="term" value="C:nucleus"/>
    <property type="evidence" value="ECO:0007669"/>
    <property type="project" value="UniProtKB-SubCell"/>
</dbReference>
<feature type="domain" description="CAP-Gly" evidence="7">
    <location>
        <begin position="23"/>
        <end position="63"/>
    </location>
</feature>